<accession>A0A392MUH1</accession>
<dbReference type="AlphaFoldDB" id="A0A392MUH1"/>
<dbReference type="Proteomes" id="UP000265520">
    <property type="component" value="Unassembled WGS sequence"/>
</dbReference>
<protein>
    <submittedName>
        <fullName evidence="2">Uncharacterized protein</fullName>
    </submittedName>
</protein>
<feature type="compositionally biased region" description="Polar residues" evidence="1">
    <location>
        <begin position="43"/>
        <end position="53"/>
    </location>
</feature>
<proteinExistence type="predicted"/>
<comment type="caution">
    <text evidence="2">The sequence shown here is derived from an EMBL/GenBank/DDBJ whole genome shotgun (WGS) entry which is preliminary data.</text>
</comment>
<reference evidence="2 3" key="1">
    <citation type="journal article" date="2018" name="Front. Plant Sci.">
        <title>Red Clover (Trifolium pratense) and Zigzag Clover (T. medium) - A Picture of Genomic Similarities and Differences.</title>
        <authorList>
            <person name="Dluhosova J."/>
            <person name="Istvanek J."/>
            <person name="Nedelnik J."/>
            <person name="Repkova J."/>
        </authorList>
    </citation>
    <scope>NUCLEOTIDE SEQUENCE [LARGE SCALE GENOMIC DNA]</scope>
    <source>
        <strain evidence="3">cv. 10/8</strain>
        <tissue evidence="2">Leaf</tissue>
    </source>
</reference>
<evidence type="ECO:0000256" key="1">
    <source>
        <dbReference type="SAM" id="MobiDB-lite"/>
    </source>
</evidence>
<evidence type="ECO:0000313" key="2">
    <source>
        <dbReference type="EMBL" id="MCH91190.1"/>
    </source>
</evidence>
<name>A0A392MUH1_9FABA</name>
<dbReference type="EMBL" id="LXQA010019895">
    <property type="protein sequence ID" value="MCH91190.1"/>
    <property type="molecule type" value="Genomic_DNA"/>
</dbReference>
<gene>
    <name evidence="2" type="ORF">A2U01_0012116</name>
</gene>
<keyword evidence="3" id="KW-1185">Reference proteome</keyword>
<organism evidence="2 3">
    <name type="scientific">Trifolium medium</name>
    <dbReference type="NCBI Taxonomy" id="97028"/>
    <lineage>
        <taxon>Eukaryota</taxon>
        <taxon>Viridiplantae</taxon>
        <taxon>Streptophyta</taxon>
        <taxon>Embryophyta</taxon>
        <taxon>Tracheophyta</taxon>
        <taxon>Spermatophyta</taxon>
        <taxon>Magnoliopsida</taxon>
        <taxon>eudicotyledons</taxon>
        <taxon>Gunneridae</taxon>
        <taxon>Pentapetalae</taxon>
        <taxon>rosids</taxon>
        <taxon>fabids</taxon>
        <taxon>Fabales</taxon>
        <taxon>Fabaceae</taxon>
        <taxon>Papilionoideae</taxon>
        <taxon>50 kb inversion clade</taxon>
        <taxon>NPAAA clade</taxon>
        <taxon>Hologalegina</taxon>
        <taxon>IRL clade</taxon>
        <taxon>Trifolieae</taxon>
        <taxon>Trifolium</taxon>
    </lineage>
</organism>
<evidence type="ECO:0000313" key="3">
    <source>
        <dbReference type="Proteomes" id="UP000265520"/>
    </source>
</evidence>
<sequence>MVKGDITQREEVRGKVCMYKEVQIVDRTRVKHVLERRGLNLGTGKQQSATAANRSVIGRRTVQT</sequence>
<feature type="region of interest" description="Disordered" evidence="1">
    <location>
        <begin position="43"/>
        <end position="64"/>
    </location>
</feature>